<dbReference type="PANTHER" id="PTHR30012">
    <property type="entry name" value="GENERAL SECRETION PATHWAY PROTEIN"/>
    <property type="match status" value="1"/>
</dbReference>
<dbReference type="GO" id="GO:0005886">
    <property type="term" value="C:plasma membrane"/>
    <property type="evidence" value="ECO:0007669"/>
    <property type="project" value="UniProtKB-SubCell"/>
</dbReference>
<dbReference type="Gene3D" id="1.20.81.30">
    <property type="entry name" value="Type II secretion system (T2SS), domain F"/>
    <property type="match status" value="2"/>
</dbReference>
<keyword evidence="3" id="KW-1003">Cell membrane</keyword>
<dbReference type="AlphaFoldDB" id="A0A517U3L7"/>
<protein>
    <submittedName>
        <fullName evidence="9">Type IV pilin biogenesis protein</fullName>
    </submittedName>
</protein>
<dbReference type="Proteomes" id="UP000317909">
    <property type="component" value="Chromosome"/>
</dbReference>
<evidence type="ECO:0000256" key="6">
    <source>
        <dbReference type="ARBA" id="ARBA00023136"/>
    </source>
</evidence>
<dbReference type="KEGG" id="llh:I41_44290"/>
<proteinExistence type="inferred from homology"/>
<comment type="similarity">
    <text evidence="2">Belongs to the GSP F family.</text>
</comment>
<evidence type="ECO:0000256" key="1">
    <source>
        <dbReference type="ARBA" id="ARBA00004651"/>
    </source>
</evidence>
<evidence type="ECO:0000313" key="9">
    <source>
        <dbReference type="EMBL" id="QDT75219.1"/>
    </source>
</evidence>
<evidence type="ECO:0000313" key="10">
    <source>
        <dbReference type="Proteomes" id="UP000317909"/>
    </source>
</evidence>
<dbReference type="PANTHER" id="PTHR30012:SF0">
    <property type="entry name" value="TYPE II SECRETION SYSTEM PROTEIN F-RELATED"/>
    <property type="match status" value="1"/>
</dbReference>
<keyword evidence="6 7" id="KW-0472">Membrane</keyword>
<evidence type="ECO:0000256" key="7">
    <source>
        <dbReference type="SAM" id="Phobius"/>
    </source>
</evidence>
<comment type="subcellular location">
    <subcellularLocation>
        <location evidence="1">Cell membrane</location>
        <topology evidence="1">Multi-pass membrane protein</topology>
    </subcellularLocation>
</comment>
<dbReference type="InterPro" id="IPR042094">
    <property type="entry name" value="T2SS_GspF_sf"/>
</dbReference>
<evidence type="ECO:0000256" key="3">
    <source>
        <dbReference type="ARBA" id="ARBA00022475"/>
    </source>
</evidence>
<accession>A0A517U3L7</accession>
<feature type="transmembrane region" description="Helical" evidence="7">
    <location>
        <begin position="328"/>
        <end position="356"/>
    </location>
</feature>
<keyword evidence="4 7" id="KW-0812">Transmembrane</keyword>
<keyword evidence="10" id="KW-1185">Reference proteome</keyword>
<dbReference type="InterPro" id="IPR003004">
    <property type="entry name" value="GspF/PilC"/>
</dbReference>
<dbReference type="EMBL" id="CP036339">
    <property type="protein sequence ID" value="QDT75219.1"/>
    <property type="molecule type" value="Genomic_DNA"/>
</dbReference>
<organism evidence="9 10">
    <name type="scientific">Lacipirellula limnantheis</name>
    <dbReference type="NCBI Taxonomy" id="2528024"/>
    <lineage>
        <taxon>Bacteria</taxon>
        <taxon>Pseudomonadati</taxon>
        <taxon>Planctomycetota</taxon>
        <taxon>Planctomycetia</taxon>
        <taxon>Pirellulales</taxon>
        <taxon>Lacipirellulaceae</taxon>
        <taxon>Lacipirellula</taxon>
    </lineage>
</organism>
<evidence type="ECO:0000259" key="8">
    <source>
        <dbReference type="Pfam" id="PF00482"/>
    </source>
</evidence>
<feature type="domain" description="Type II secretion system protein GspF" evidence="8">
    <location>
        <begin position="230"/>
        <end position="351"/>
    </location>
</feature>
<name>A0A517U3L7_9BACT</name>
<dbReference type="Pfam" id="PF00482">
    <property type="entry name" value="T2SSF"/>
    <property type="match status" value="1"/>
</dbReference>
<keyword evidence="5 7" id="KW-1133">Transmembrane helix</keyword>
<evidence type="ECO:0000256" key="4">
    <source>
        <dbReference type="ARBA" id="ARBA00022692"/>
    </source>
</evidence>
<dbReference type="InterPro" id="IPR018076">
    <property type="entry name" value="T2SS_GspF_dom"/>
</dbReference>
<reference evidence="9 10" key="1">
    <citation type="submission" date="2019-02" db="EMBL/GenBank/DDBJ databases">
        <title>Deep-cultivation of Planctomycetes and their phenomic and genomic characterization uncovers novel biology.</title>
        <authorList>
            <person name="Wiegand S."/>
            <person name="Jogler M."/>
            <person name="Boedeker C."/>
            <person name="Pinto D."/>
            <person name="Vollmers J."/>
            <person name="Rivas-Marin E."/>
            <person name="Kohn T."/>
            <person name="Peeters S.H."/>
            <person name="Heuer A."/>
            <person name="Rast P."/>
            <person name="Oberbeckmann S."/>
            <person name="Bunk B."/>
            <person name="Jeske O."/>
            <person name="Meyerdierks A."/>
            <person name="Storesund J.E."/>
            <person name="Kallscheuer N."/>
            <person name="Luecker S."/>
            <person name="Lage O.M."/>
            <person name="Pohl T."/>
            <person name="Merkel B.J."/>
            <person name="Hornburger P."/>
            <person name="Mueller R.-W."/>
            <person name="Bruemmer F."/>
            <person name="Labrenz M."/>
            <person name="Spormann A.M."/>
            <person name="Op den Camp H."/>
            <person name="Overmann J."/>
            <person name="Amann R."/>
            <person name="Jetten M.S.M."/>
            <person name="Mascher T."/>
            <person name="Medema M.H."/>
            <person name="Devos D.P."/>
            <person name="Kaster A.-K."/>
            <person name="Ovreas L."/>
            <person name="Rohde M."/>
            <person name="Galperin M.Y."/>
            <person name="Jogler C."/>
        </authorList>
    </citation>
    <scope>NUCLEOTIDE SEQUENCE [LARGE SCALE GENOMIC DNA]</scope>
    <source>
        <strain evidence="9 10">I41</strain>
    </source>
</reference>
<feature type="transmembrane region" description="Helical" evidence="7">
    <location>
        <begin position="184"/>
        <end position="201"/>
    </location>
</feature>
<dbReference type="OrthoDB" id="289349at2"/>
<sequence length="360" mass="40606">MDSMFPTFRELNSGPSVLRRWWPWRTTPSQSRSLLRLIAVATEKHIPLAPLLEAWAEDERGIQRRRVQRLAALLRQGTSLPNAVEEVAGALRDGDVLAIRFGVQSGTLAASLREAQQDDAARQTAPVLRWTLGYFFLVATLFFVITTFIYVKIIPSMLAIMEDFSMDIPRALKWSLEFASFVESYWWAFMLLALLAAWSTVSARPGRFLRNTVLSRFFGPLRNLRSAEVLEKLSVAASAGRPMTGAVSTLARYHFDPSTRRKLLFVRNEMEQGAEVWQSMAHAGLLTAPEENLLLAADRVGNRPWTLRQLAASKKRRTWRKLERLSELLLPAIVVLLGAFVLFQALSILMPLVTIINALS</sequence>
<evidence type="ECO:0000256" key="5">
    <source>
        <dbReference type="ARBA" id="ARBA00022989"/>
    </source>
</evidence>
<evidence type="ECO:0000256" key="2">
    <source>
        <dbReference type="ARBA" id="ARBA00005745"/>
    </source>
</evidence>
<feature type="transmembrane region" description="Helical" evidence="7">
    <location>
        <begin position="132"/>
        <end position="151"/>
    </location>
</feature>
<gene>
    <name evidence="9" type="ORF">I41_44290</name>
</gene>